<organism evidence="16 17">
    <name type="scientific">Oncorhynchus mykiss</name>
    <name type="common">Rainbow trout</name>
    <name type="synonym">Salmo gairdneri</name>
    <dbReference type="NCBI Taxonomy" id="8022"/>
    <lineage>
        <taxon>Eukaryota</taxon>
        <taxon>Metazoa</taxon>
        <taxon>Chordata</taxon>
        <taxon>Craniata</taxon>
        <taxon>Vertebrata</taxon>
        <taxon>Euteleostomi</taxon>
        <taxon>Actinopterygii</taxon>
        <taxon>Neopterygii</taxon>
        <taxon>Teleostei</taxon>
        <taxon>Protacanthopterygii</taxon>
        <taxon>Salmoniformes</taxon>
        <taxon>Salmonidae</taxon>
        <taxon>Salmoninae</taxon>
        <taxon>Oncorhynchus</taxon>
    </lineage>
</organism>
<evidence type="ECO:0000256" key="7">
    <source>
        <dbReference type="ARBA" id="ARBA00022840"/>
    </source>
</evidence>
<dbReference type="AlphaFoldDB" id="A0A8C7VR73"/>
<keyword evidence="4" id="KW-0519">Myristate</keyword>
<dbReference type="InterPro" id="IPR050198">
    <property type="entry name" value="Non-receptor_tyrosine_kinases"/>
</dbReference>
<evidence type="ECO:0000256" key="1">
    <source>
        <dbReference type="ARBA" id="ARBA00011903"/>
    </source>
</evidence>
<evidence type="ECO:0000313" key="16">
    <source>
        <dbReference type="Ensembl" id="ENSOMYP00000044514.2"/>
    </source>
</evidence>
<evidence type="ECO:0000256" key="11">
    <source>
        <dbReference type="PROSITE-ProRule" id="PRU01077"/>
    </source>
</evidence>
<evidence type="ECO:0000256" key="4">
    <source>
        <dbReference type="ARBA" id="ARBA00022707"/>
    </source>
</evidence>
<evidence type="ECO:0000256" key="2">
    <source>
        <dbReference type="ARBA" id="ARBA00022553"/>
    </source>
</evidence>
<reference evidence="16" key="3">
    <citation type="submission" date="2025-09" db="UniProtKB">
        <authorList>
            <consortium name="Ensembl"/>
        </authorList>
    </citation>
    <scope>IDENTIFICATION</scope>
</reference>
<dbReference type="GO" id="GO:0005524">
    <property type="term" value="F:ATP binding"/>
    <property type="evidence" value="ECO:0007669"/>
    <property type="project" value="UniProtKB-UniRule"/>
</dbReference>
<dbReference type="SUPFAM" id="SSF103657">
    <property type="entry name" value="BAR/IMD domain-like"/>
    <property type="match status" value="1"/>
</dbReference>
<keyword evidence="4" id="KW-0449">Lipoprotein</keyword>
<keyword evidence="7 10" id="KW-0067">ATP-binding</keyword>
<dbReference type="InterPro" id="IPR020635">
    <property type="entry name" value="Tyr_kinase_cat_dom"/>
</dbReference>
<evidence type="ECO:0000256" key="5">
    <source>
        <dbReference type="ARBA" id="ARBA00022741"/>
    </source>
</evidence>
<dbReference type="Ensembl" id="ENSOMYT00000048484.2">
    <property type="protein sequence ID" value="ENSOMYP00000044514.2"/>
    <property type="gene ID" value="ENSOMYG00000020346.2"/>
</dbReference>
<dbReference type="InterPro" id="IPR000719">
    <property type="entry name" value="Prot_kinase_dom"/>
</dbReference>
<dbReference type="Pfam" id="PF07714">
    <property type="entry name" value="PK_Tyr_Ser-Thr"/>
    <property type="match status" value="1"/>
</dbReference>
<keyword evidence="11 13" id="KW-0175">Coiled coil</keyword>
<feature type="binding site" evidence="10">
    <location>
        <begin position="428"/>
        <end position="436"/>
    </location>
    <ligand>
        <name>ATP</name>
        <dbReference type="ChEBI" id="CHEBI:30616"/>
    </ligand>
</feature>
<dbReference type="GeneTree" id="ENSGT00940000154997"/>
<reference evidence="16" key="2">
    <citation type="submission" date="2025-08" db="UniProtKB">
        <authorList>
            <consortium name="Ensembl"/>
        </authorList>
    </citation>
    <scope>IDENTIFICATION</scope>
</reference>
<keyword evidence="3" id="KW-0808">Transferase</keyword>
<dbReference type="InterPro" id="IPR011009">
    <property type="entry name" value="Kinase-like_dom_sf"/>
</dbReference>
<keyword evidence="5 10" id="KW-0547">Nucleotide-binding</keyword>
<evidence type="ECO:0000256" key="12">
    <source>
        <dbReference type="PROSITE-ProRule" id="PRU10141"/>
    </source>
</evidence>
<dbReference type="Gene3D" id="1.20.1270.60">
    <property type="entry name" value="Arfaptin homology (AH) domain/BAR domain"/>
    <property type="match status" value="1"/>
</dbReference>
<evidence type="ECO:0000256" key="10">
    <source>
        <dbReference type="PIRSR" id="PIRSR000632-2"/>
    </source>
</evidence>
<dbReference type="PIRSF" id="PIRSF000632">
    <property type="entry name" value="TyrPK_fps"/>
    <property type="match status" value="1"/>
</dbReference>
<dbReference type="InterPro" id="IPR036860">
    <property type="entry name" value="SH2_dom_sf"/>
</dbReference>
<reference evidence="16" key="1">
    <citation type="submission" date="2020-07" db="EMBL/GenBank/DDBJ databases">
        <title>A long reads based de novo assembly of the rainbow trout Arlee double haploid line genome.</title>
        <authorList>
            <person name="Gao G."/>
            <person name="Palti Y."/>
        </authorList>
    </citation>
    <scope>NUCLEOTIDE SEQUENCE [LARGE SCALE GENOMIC DNA]</scope>
</reference>
<dbReference type="SMART" id="SM00219">
    <property type="entry name" value="TyrKc"/>
    <property type="match status" value="1"/>
</dbReference>
<dbReference type="PROSITE" id="PS00109">
    <property type="entry name" value="PROTEIN_KINASE_TYR"/>
    <property type="match status" value="1"/>
</dbReference>
<dbReference type="PRINTS" id="PR00109">
    <property type="entry name" value="TYRKINASE"/>
</dbReference>
<dbReference type="Gene3D" id="3.30.505.10">
    <property type="entry name" value="SH2 domain"/>
    <property type="match status" value="1"/>
</dbReference>
<dbReference type="InterPro" id="IPR001060">
    <property type="entry name" value="FCH_dom"/>
</dbReference>
<evidence type="ECO:0000256" key="6">
    <source>
        <dbReference type="ARBA" id="ARBA00022777"/>
    </source>
</evidence>
<dbReference type="InterPro" id="IPR008266">
    <property type="entry name" value="Tyr_kinase_AS"/>
</dbReference>
<dbReference type="InterPro" id="IPR001245">
    <property type="entry name" value="Ser-Thr/Tyr_kinase_cat_dom"/>
</dbReference>
<keyword evidence="8" id="KW-0829">Tyrosine-protein kinase</keyword>
<evidence type="ECO:0000313" key="17">
    <source>
        <dbReference type="Proteomes" id="UP000694395"/>
    </source>
</evidence>
<keyword evidence="17" id="KW-1185">Reference proteome</keyword>
<proteinExistence type="predicted"/>
<keyword evidence="2" id="KW-0597">Phosphoprotein</keyword>
<dbReference type="FunFam" id="1.10.510.10:FF:000622">
    <property type="entry name" value="Tyrosine-protein kinase"/>
    <property type="match status" value="1"/>
</dbReference>
<dbReference type="InterPro" id="IPR031160">
    <property type="entry name" value="F_BAR_dom"/>
</dbReference>
<sequence>MGFGRDLRNSHDGLLKLQDWELKLLETVKRFMTLRVKSDKEYASLLLNISQRDIAISYIPLPLPLIYLLPPPSLQSWAHMVQQTEQLSKIMKCHAEELNSGPLHRLTMMIKDKQQVKKSYQSIHTQIEFEMNKVTTSDLEKLKGTYRQLTKDAHSAKEKYREAMVKGKEPEKARERYDKTTMKLHNLHNQYVLAVRSAQLHQEHYHDTTLPLLLDSLQKMQEEMISALKGILEEYSEITSLLTDEIVKVHKEIHTSIDQIDPVSEYEHFIEVYSAVLLLSQKQSLEDLRQTVQLLRCTVAKLGAQKDLLDHKMQENEGKELPPMVNYEDDARSVNSMVRQYGLGVRPMSCSGFAQVFLFFLYLLSALCPQNQYRFEGTGFPTIPQLIEHHYTTKQVITKKSGVVLLNPVVKDKKWILNHEDVLLGELLGKGNFGEVFKGTLRDKTPVAVKTCKEDLPQELKIKFLSEARILKQYDHANIVKLIGVCTQRQPIYIVMELVSGGDFLSFLRKKKEDLKTKQLVKFSLDAAAGMAYLELKNCIHRDLAARNCLVGESNLLKISDFGMSRQEDDGIYSSSGLKQIPIKWTAPEALNYGRYSSESDVWSYGILLWETFSLGVCPYPGMTNQQAREQVEKGYRMSCPQKCPDEVYKVMQKCWEYKPEIRPKFADLQKELASVKKK</sequence>
<dbReference type="SMART" id="SM00055">
    <property type="entry name" value="FCH"/>
    <property type="match status" value="1"/>
</dbReference>
<name>A0A8C7VR73_ONCMY</name>
<dbReference type="PROSITE" id="PS50011">
    <property type="entry name" value="PROTEIN_KINASE_DOM"/>
    <property type="match status" value="1"/>
</dbReference>
<dbReference type="FunFam" id="1.20.1270.60:FF:000029">
    <property type="entry name" value="Tyrosine-protein kinase"/>
    <property type="match status" value="1"/>
</dbReference>
<gene>
    <name evidence="16" type="primary">fer</name>
</gene>
<evidence type="ECO:0000256" key="13">
    <source>
        <dbReference type="SAM" id="Coils"/>
    </source>
</evidence>
<evidence type="ECO:0000259" key="14">
    <source>
        <dbReference type="PROSITE" id="PS50011"/>
    </source>
</evidence>
<feature type="domain" description="F-BAR" evidence="15">
    <location>
        <begin position="1"/>
        <end position="265"/>
    </location>
</feature>
<evidence type="ECO:0000256" key="3">
    <source>
        <dbReference type="ARBA" id="ARBA00022679"/>
    </source>
</evidence>
<evidence type="ECO:0000256" key="8">
    <source>
        <dbReference type="ARBA" id="ARBA00023137"/>
    </source>
</evidence>
<feature type="domain" description="Protein kinase" evidence="14">
    <location>
        <begin position="422"/>
        <end position="676"/>
    </location>
</feature>
<dbReference type="PROSITE" id="PS51741">
    <property type="entry name" value="F_BAR"/>
    <property type="match status" value="1"/>
</dbReference>
<dbReference type="InterPro" id="IPR027267">
    <property type="entry name" value="AH/BAR_dom_sf"/>
</dbReference>
<dbReference type="Proteomes" id="UP000694395">
    <property type="component" value="Chromosome 5"/>
</dbReference>
<evidence type="ECO:0000256" key="9">
    <source>
        <dbReference type="PIRSR" id="PIRSR000632-1"/>
    </source>
</evidence>
<dbReference type="GO" id="GO:0004715">
    <property type="term" value="F:non-membrane spanning protein tyrosine kinase activity"/>
    <property type="evidence" value="ECO:0007669"/>
    <property type="project" value="UniProtKB-EC"/>
</dbReference>
<dbReference type="Gene3D" id="1.10.510.10">
    <property type="entry name" value="Transferase(Phosphotransferase) domain 1"/>
    <property type="match status" value="1"/>
</dbReference>
<feature type="active site" description="Proton acceptor" evidence="9">
    <location>
        <position position="543"/>
    </location>
</feature>
<accession>A0A8C7VR73</accession>
<feature type="coiled-coil region" evidence="13">
    <location>
        <begin position="139"/>
        <end position="166"/>
    </location>
</feature>
<dbReference type="FunFam" id="3.30.200.20:FF:000089">
    <property type="entry name" value="Tyrosine-protein kinase"/>
    <property type="match status" value="1"/>
</dbReference>
<protein>
    <recommendedName>
        <fullName evidence="1">non-specific protein-tyrosine kinase</fullName>
        <ecNumber evidence="1">2.7.10.2</ecNumber>
    </recommendedName>
</protein>
<dbReference type="PANTHER" id="PTHR24418">
    <property type="entry name" value="TYROSINE-PROTEIN KINASE"/>
    <property type="match status" value="1"/>
</dbReference>
<dbReference type="InterPro" id="IPR016250">
    <property type="entry name" value="Tyr-prot_kinase_Fes/Fps"/>
</dbReference>
<dbReference type="PROSITE" id="PS00107">
    <property type="entry name" value="PROTEIN_KINASE_ATP"/>
    <property type="match status" value="1"/>
</dbReference>
<feature type="binding site" evidence="10 12">
    <location>
        <position position="450"/>
    </location>
    <ligand>
        <name>ATP</name>
        <dbReference type="ChEBI" id="CHEBI:30616"/>
    </ligand>
</feature>
<dbReference type="SUPFAM" id="SSF56112">
    <property type="entry name" value="Protein kinase-like (PK-like)"/>
    <property type="match status" value="1"/>
</dbReference>
<dbReference type="InterPro" id="IPR017441">
    <property type="entry name" value="Protein_kinase_ATP_BS"/>
</dbReference>
<evidence type="ECO:0000259" key="15">
    <source>
        <dbReference type="PROSITE" id="PS51741"/>
    </source>
</evidence>
<dbReference type="EC" id="2.7.10.2" evidence="1"/>
<keyword evidence="6" id="KW-0418">Kinase</keyword>